<keyword evidence="3" id="KW-1185">Reference proteome</keyword>
<name>A0A6P1T5P2_9RHOB</name>
<dbReference type="SUPFAM" id="SSF53448">
    <property type="entry name" value="Nucleotide-diphospho-sugar transferases"/>
    <property type="match status" value="1"/>
</dbReference>
<evidence type="ECO:0000313" key="3">
    <source>
        <dbReference type="Proteomes" id="UP000464495"/>
    </source>
</evidence>
<gene>
    <name evidence="2" type="ORF">GO499_18405</name>
</gene>
<proteinExistence type="predicted"/>
<evidence type="ECO:0000259" key="1">
    <source>
        <dbReference type="Pfam" id="PF00535"/>
    </source>
</evidence>
<dbReference type="InterPro" id="IPR029044">
    <property type="entry name" value="Nucleotide-diphossugar_trans"/>
</dbReference>
<dbReference type="KEGG" id="amaq:GO499_18405"/>
<reference evidence="2 3" key="1">
    <citation type="submission" date="2019-12" db="EMBL/GenBank/DDBJ databases">
        <title>Complete genome sequence of Algicella marina strain 9Alg 56(T) isolated from the red alga Tichocarpus crinitus.</title>
        <authorList>
            <person name="Kim S.-G."/>
            <person name="Nedashkovskaya O.I."/>
        </authorList>
    </citation>
    <scope>NUCLEOTIDE SEQUENCE [LARGE SCALE GENOMIC DNA]</scope>
    <source>
        <strain evidence="2 3">9Alg 56</strain>
    </source>
</reference>
<dbReference type="Gene3D" id="3.90.550.10">
    <property type="entry name" value="Spore Coat Polysaccharide Biosynthesis Protein SpsA, Chain A"/>
    <property type="match status" value="1"/>
</dbReference>
<dbReference type="GO" id="GO:0016740">
    <property type="term" value="F:transferase activity"/>
    <property type="evidence" value="ECO:0007669"/>
    <property type="project" value="UniProtKB-KW"/>
</dbReference>
<dbReference type="Pfam" id="PF00535">
    <property type="entry name" value="Glycos_transf_2"/>
    <property type="match status" value="1"/>
</dbReference>
<feature type="domain" description="Glycosyltransferase 2-like" evidence="1">
    <location>
        <begin position="9"/>
        <end position="104"/>
    </location>
</feature>
<sequence length="422" mass="45802">MAKALILCPTHDHCEALFLSIASVRAQTETDWRMVVICDGSPPRTREIVEALAAQDPRIEARHYPKGERYGEAYRDEVIRDATEPRIFHLSDDDIWHESHLARMDALLDVADWGYQSALGISTGGSIAWSVANLGTRTARAAFADQTFITGGLNNVAYRRDAYLSLPLGWQAAPAHLPSDCFMWAKFLSQPQVTVASSSETSFLKLASAPRSSAGMTRDQSLAELGPWLARVNRPGTITDLRARAGILAAIFRCFAQHRAGHCETPEEAFATAGFQPRPETASTGVALGGAPLPLPLTAAQRQTAAHCHLTLRAFAGPSPDPQRWQQAFADDPATARQQLVQLSHNLPDLFETGVAAFESGPGNRRHAAVHRVRHALFWKDTDVADAGIAALSRQWPTLPALPALRKELAAVRAALPPATAP</sequence>
<dbReference type="InterPro" id="IPR001173">
    <property type="entry name" value="Glyco_trans_2-like"/>
</dbReference>
<dbReference type="EMBL" id="CP046620">
    <property type="protein sequence ID" value="QHQ37013.1"/>
    <property type="molecule type" value="Genomic_DNA"/>
</dbReference>
<organism evidence="2 3">
    <name type="scientific">Algicella marina</name>
    <dbReference type="NCBI Taxonomy" id="2683284"/>
    <lineage>
        <taxon>Bacteria</taxon>
        <taxon>Pseudomonadati</taxon>
        <taxon>Pseudomonadota</taxon>
        <taxon>Alphaproteobacteria</taxon>
        <taxon>Rhodobacterales</taxon>
        <taxon>Paracoccaceae</taxon>
        <taxon>Algicella</taxon>
    </lineage>
</organism>
<keyword evidence="2" id="KW-0808">Transferase</keyword>
<dbReference type="CDD" id="cd00761">
    <property type="entry name" value="Glyco_tranf_GTA_type"/>
    <property type="match status" value="1"/>
</dbReference>
<dbReference type="Proteomes" id="UP000464495">
    <property type="component" value="Chromosome"/>
</dbReference>
<protein>
    <submittedName>
        <fullName evidence="2">Glycosyltransferase</fullName>
    </submittedName>
</protein>
<accession>A0A6P1T5P2</accession>
<dbReference type="AlphaFoldDB" id="A0A6P1T5P2"/>
<dbReference type="RefSeq" id="WP_161863555.1">
    <property type="nucleotide sequence ID" value="NZ_CP046620.1"/>
</dbReference>
<evidence type="ECO:0000313" key="2">
    <source>
        <dbReference type="EMBL" id="QHQ37013.1"/>
    </source>
</evidence>